<keyword evidence="2" id="KW-0812">Transmembrane</keyword>
<keyword evidence="2" id="KW-1133">Transmembrane helix</keyword>
<evidence type="ECO:0000256" key="2">
    <source>
        <dbReference type="SAM" id="Phobius"/>
    </source>
</evidence>
<sequence length="407" mass="43609">MHTSSLAIEWQQGVSNAWSSVATWVPKFVGFLVILLVGWIIAKLVAKIADRILRRIGFDRLVERGGIQDMLSRSRYDATDILVKLVYYAIILIALQIGFGAFGPNPVSDMLNGIVAWLPRAAIAIVIVCIAGAIARAVMDLVANMLSGLSYGRMLGRIAAVFIWGVGIIAALNQIGVATSVTVPILITVLATIGGVLVVGVGGGLVRPMQQRWEGWLETVEGEMPQLRGHAEAYQRGREDAARQRQLVREQWARGEGRGQWAPDEGREERWTPEMANAGYGSEQMGRMGGGQQMGGQQMGAGMSYGPVSGQFGYGPQSGMQQGMPHGGMNRGDSGYDGPQRGDSGYNGPNRGDSGYQGPNRGDSGYNGPGSGDYNGPNRGNAGYNGPNRGDEGYGDQRGQGNQQHRR</sequence>
<keyword evidence="2" id="KW-0472">Membrane</keyword>
<accession>A0A9X2IZV2</accession>
<evidence type="ECO:0000313" key="3">
    <source>
        <dbReference type="EMBL" id="MCM6777084.1"/>
    </source>
</evidence>
<dbReference type="Proteomes" id="UP001139157">
    <property type="component" value="Unassembled WGS sequence"/>
</dbReference>
<feature type="transmembrane region" description="Helical" evidence="2">
    <location>
        <begin position="81"/>
        <end position="102"/>
    </location>
</feature>
<organism evidence="3 4">
    <name type="scientific">Nocardia pulmonis</name>
    <dbReference type="NCBI Taxonomy" id="2951408"/>
    <lineage>
        <taxon>Bacteria</taxon>
        <taxon>Bacillati</taxon>
        <taxon>Actinomycetota</taxon>
        <taxon>Actinomycetes</taxon>
        <taxon>Mycobacteriales</taxon>
        <taxon>Nocardiaceae</taxon>
        <taxon>Nocardia</taxon>
    </lineage>
</organism>
<dbReference type="Pfam" id="PF05552">
    <property type="entry name" value="MS_channel_1st_1"/>
    <property type="match status" value="2"/>
</dbReference>
<dbReference type="RefSeq" id="WP_251915814.1">
    <property type="nucleotide sequence ID" value="NZ_JAMRXG010000013.1"/>
</dbReference>
<protein>
    <submittedName>
        <fullName evidence="3">Uncharacterized protein</fullName>
    </submittedName>
</protein>
<reference evidence="3" key="1">
    <citation type="submission" date="2022-06" db="EMBL/GenBank/DDBJ databases">
        <title>Novel species in genus nocardia.</title>
        <authorList>
            <person name="Li F."/>
        </authorList>
    </citation>
    <scope>NUCLEOTIDE SEQUENCE</scope>
    <source>
        <strain evidence="3">CDC141</strain>
    </source>
</reference>
<dbReference type="AlphaFoldDB" id="A0A9X2IZV2"/>
<dbReference type="InterPro" id="IPR008910">
    <property type="entry name" value="MSC_TM_helix"/>
</dbReference>
<feature type="transmembrane region" description="Helical" evidence="2">
    <location>
        <begin position="155"/>
        <end position="175"/>
    </location>
</feature>
<dbReference type="Gene3D" id="1.10.287.1260">
    <property type="match status" value="1"/>
</dbReference>
<keyword evidence="4" id="KW-1185">Reference proteome</keyword>
<feature type="transmembrane region" description="Helical" evidence="2">
    <location>
        <begin position="28"/>
        <end position="46"/>
    </location>
</feature>
<feature type="region of interest" description="Disordered" evidence="1">
    <location>
        <begin position="310"/>
        <end position="407"/>
    </location>
</feature>
<feature type="transmembrane region" description="Helical" evidence="2">
    <location>
        <begin position="181"/>
        <end position="206"/>
    </location>
</feature>
<feature type="transmembrane region" description="Helical" evidence="2">
    <location>
        <begin position="122"/>
        <end position="143"/>
    </location>
</feature>
<proteinExistence type="predicted"/>
<evidence type="ECO:0000256" key="1">
    <source>
        <dbReference type="SAM" id="MobiDB-lite"/>
    </source>
</evidence>
<comment type="caution">
    <text evidence="3">The sequence shown here is derived from an EMBL/GenBank/DDBJ whole genome shotgun (WGS) entry which is preliminary data.</text>
</comment>
<evidence type="ECO:0000313" key="4">
    <source>
        <dbReference type="Proteomes" id="UP001139157"/>
    </source>
</evidence>
<gene>
    <name evidence="3" type="ORF">NDR86_26710</name>
</gene>
<name>A0A9X2IZV2_9NOCA</name>
<dbReference type="EMBL" id="JAMRXG010000013">
    <property type="protein sequence ID" value="MCM6777084.1"/>
    <property type="molecule type" value="Genomic_DNA"/>
</dbReference>